<feature type="region of interest" description="Disordered" evidence="1">
    <location>
        <begin position="463"/>
        <end position="491"/>
    </location>
</feature>
<feature type="region of interest" description="Disordered" evidence="1">
    <location>
        <begin position="113"/>
        <end position="137"/>
    </location>
</feature>
<organism evidence="2">
    <name type="scientific">Arion vulgaris</name>
    <dbReference type="NCBI Taxonomy" id="1028688"/>
    <lineage>
        <taxon>Eukaryota</taxon>
        <taxon>Metazoa</taxon>
        <taxon>Spiralia</taxon>
        <taxon>Lophotrochozoa</taxon>
        <taxon>Mollusca</taxon>
        <taxon>Gastropoda</taxon>
        <taxon>Heterobranchia</taxon>
        <taxon>Euthyneura</taxon>
        <taxon>Panpulmonata</taxon>
        <taxon>Eupulmonata</taxon>
        <taxon>Stylommatophora</taxon>
        <taxon>Helicina</taxon>
        <taxon>Arionoidea</taxon>
        <taxon>Arionidae</taxon>
        <taxon>Arion</taxon>
    </lineage>
</organism>
<dbReference type="AlphaFoldDB" id="A0A0B6ZP99"/>
<gene>
    <name evidence="2" type="primary">ORF70537</name>
</gene>
<sequence>MKNKQSVETELQLKYTPNYNQATLPHLLVEYGFEDQETIKRTQKRNAEKDRVKAAKKTTKRFDEFMNADDEKFRKRQDEKDEYYLKLVQDLYRFRDYYYKLYTQRLAQKVKRQQKEIREKDIQSREKREKQDKERNASYKMKKKLEYHMLDSSSATSFSKTDLYYIVRLEDKLLREGKLKTTADYNQFRLWIQDPHVFYTNFKVKKSSDLNKNQNSSLKHTSHPDQDNSADFVLPLTTENLSEVHHSSHDLQSSKYTPERRESSRSGSWAVTQQYSAEHKQRTSMSGLPASRNKQEINSDLDKRFPKVEMPDLHCFNMDLTSKPPELDQVQPPAELKAKEVQRTRLMKRVAKMYQVAMSNVATSARILDRHEDMDMVFNGPDLCDVISANHWIEAYRLRNTEQTNQTDEQSTCVDLLEQSRQEGTQGDGELVKFEHDDLSETDADKKQYVSYVVPHPIISSEEHSFVSRTSETRDESRNSSANSKKNLSRENRMVLPPLTIEEIRDKCNIVEAKSLSTFWMNYLAAGK</sequence>
<feature type="region of interest" description="Disordered" evidence="1">
    <location>
        <begin position="243"/>
        <end position="291"/>
    </location>
</feature>
<reference evidence="2" key="1">
    <citation type="submission" date="2014-12" db="EMBL/GenBank/DDBJ databases">
        <title>Insight into the proteome of Arion vulgaris.</title>
        <authorList>
            <person name="Aradska J."/>
            <person name="Bulat T."/>
            <person name="Smidak R."/>
            <person name="Sarate P."/>
            <person name="Gangsoo J."/>
            <person name="Sialana F."/>
            <person name="Bilban M."/>
            <person name="Lubec G."/>
        </authorList>
    </citation>
    <scope>NUCLEOTIDE SEQUENCE</scope>
    <source>
        <tissue evidence="2">Skin</tissue>
    </source>
</reference>
<evidence type="ECO:0000313" key="2">
    <source>
        <dbReference type="EMBL" id="CEK69525.1"/>
    </source>
</evidence>
<dbReference type="EMBL" id="HACG01022660">
    <property type="protein sequence ID" value="CEK69525.1"/>
    <property type="molecule type" value="Transcribed_RNA"/>
</dbReference>
<evidence type="ECO:0000256" key="1">
    <source>
        <dbReference type="SAM" id="MobiDB-lite"/>
    </source>
</evidence>
<name>A0A0B6ZP99_9EUPU</name>
<protein>
    <submittedName>
        <fullName evidence="2">Uncharacterized protein</fullName>
    </submittedName>
</protein>
<accession>A0A0B6ZP99</accession>
<proteinExistence type="predicted"/>
<feature type="compositionally biased region" description="Basic and acidic residues" evidence="1">
    <location>
        <begin position="463"/>
        <end position="478"/>
    </location>
</feature>
<feature type="compositionally biased region" description="Polar residues" evidence="1">
    <location>
        <begin position="265"/>
        <end position="276"/>
    </location>
</feature>
<feature type="region of interest" description="Disordered" evidence="1">
    <location>
        <begin position="210"/>
        <end position="231"/>
    </location>
</feature>
<feature type="compositionally biased region" description="Polar residues" evidence="1">
    <location>
        <begin position="210"/>
        <end position="219"/>
    </location>
</feature>